<accession>A0A7I8JW68</accession>
<keyword evidence="2" id="KW-1185">Reference proteome</keyword>
<dbReference type="Proteomes" id="UP000663760">
    <property type="component" value="Chromosome 1"/>
</dbReference>
<reference evidence="1" key="1">
    <citation type="submission" date="2020-02" db="EMBL/GenBank/DDBJ databases">
        <authorList>
            <person name="Scholz U."/>
            <person name="Mascher M."/>
            <person name="Fiebig A."/>
        </authorList>
    </citation>
    <scope>NUCLEOTIDE SEQUENCE</scope>
</reference>
<dbReference type="EMBL" id="LR746264">
    <property type="protein sequence ID" value="CAA7388012.1"/>
    <property type="molecule type" value="Genomic_DNA"/>
</dbReference>
<proteinExistence type="predicted"/>
<evidence type="ECO:0000313" key="2">
    <source>
        <dbReference type="Proteomes" id="UP000663760"/>
    </source>
</evidence>
<dbReference type="AlphaFoldDB" id="A0A7I8JW68"/>
<name>A0A7I8JW68_SPIIN</name>
<sequence length="36" mass="4198">MVATAVEWRRRREITWVEVAGRWIGSGKARWGRGRG</sequence>
<gene>
    <name evidence="1" type="ORF">SI8410_01000328</name>
</gene>
<evidence type="ECO:0000313" key="1">
    <source>
        <dbReference type="EMBL" id="CAA7388012.1"/>
    </source>
</evidence>
<organism evidence="1 2">
    <name type="scientific">Spirodela intermedia</name>
    <name type="common">Intermediate duckweed</name>
    <dbReference type="NCBI Taxonomy" id="51605"/>
    <lineage>
        <taxon>Eukaryota</taxon>
        <taxon>Viridiplantae</taxon>
        <taxon>Streptophyta</taxon>
        <taxon>Embryophyta</taxon>
        <taxon>Tracheophyta</taxon>
        <taxon>Spermatophyta</taxon>
        <taxon>Magnoliopsida</taxon>
        <taxon>Liliopsida</taxon>
        <taxon>Araceae</taxon>
        <taxon>Lemnoideae</taxon>
        <taxon>Spirodela</taxon>
    </lineage>
</organism>
<protein>
    <submittedName>
        <fullName evidence="1">Uncharacterized protein</fullName>
    </submittedName>
</protein>